<proteinExistence type="predicted"/>
<reference evidence="2 3" key="1">
    <citation type="journal article" date="2010" name="Genome Biol. Evol.">
        <title>The sequence of a 1.8-mb bacterial linear plasmid reveals a rich evolutionary reservoir of secondary metabolic pathways.</title>
        <authorList>
            <person name="Medema M.H."/>
            <person name="Trefzer A."/>
            <person name="Kovalchuk A."/>
            <person name="van den Berg M."/>
            <person name="Mueller U."/>
            <person name="Heijne W."/>
            <person name="Wu L."/>
            <person name="Alam M.T."/>
            <person name="Ronning C.M."/>
            <person name="Nierman W.C."/>
            <person name="Bovenberg R.A.L."/>
            <person name="Breitling R."/>
            <person name="Takano E."/>
        </authorList>
    </citation>
    <scope>NUCLEOTIDE SEQUENCE [LARGE SCALE GENOMIC DNA]</scope>
    <source>
        <strain evidence="3">ATCC 27064 / DSM 738 / JCM 4710 / NBRC 13307 / NCIMB 12785 / NRRL 3585 / VKM Ac-602</strain>
    </source>
</reference>
<organism evidence="2 3">
    <name type="scientific">Streptomyces clavuligerus</name>
    <dbReference type="NCBI Taxonomy" id="1901"/>
    <lineage>
        <taxon>Bacteria</taxon>
        <taxon>Bacillati</taxon>
        <taxon>Actinomycetota</taxon>
        <taxon>Actinomycetes</taxon>
        <taxon>Kitasatosporales</taxon>
        <taxon>Streptomycetaceae</taxon>
        <taxon>Streptomyces</taxon>
    </lineage>
</organism>
<dbReference type="Proteomes" id="UP000002357">
    <property type="component" value="Chromosome"/>
</dbReference>
<evidence type="ECO:0000256" key="1">
    <source>
        <dbReference type="SAM" id="MobiDB-lite"/>
    </source>
</evidence>
<gene>
    <name evidence="2" type="ORF">SCLAV_5282</name>
</gene>
<dbReference type="AlphaFoldDB" id="B5GVK6"/>
<feature type="region of interest" description="Disordered" evidence="1">
    <location>
        <begin position="64"/>
        <end position="83"/>
    </location>
</feature>
<name>B5GVK6_STRCL</name>
<evidence type="ECO:0000313" key="3">
    <source>
        <dbReference type="Proteomes" id="UP000002357"/>
    </source>
</evidence>
<evidence type="ECO:0000313" key="2">
    <source>
        <dbReference type="EMBL" id="EFG10355.1"/>
    </source>
</evidence>
<dbReference type="EMBL" id="CM000913">
    <property type="protein sequence ID" value="EFG10355.1"/>
    <property type="molecule type" value="Genomic_DNA"/>
</dbReference>
<dbReference type="OrthoDB" id="9972459at2"/>
<accession>B5GVK6</accession>
<sequence>MIVLTADLSPPGFSTTVEALRLRSRQLGPGQPMLVIDQFADADFKLLVDDAPMSTSTPVTGVCTSAGFPRGGRARTGRAGNSP</sequence>
<protein>
    <submittedName>
        <fullName evidence="2">Uncharacterized protein</fullName>
    </submittedName>
</protein>
<keyword evidence="3" id="KW-1185">Reference proteome</keyword>